<dbReference type="OMA" id="NEHERIP"/>
<organism evidence="8 9">
    <name type="scientific">Brassica napus</name>
    <name type="common">Rape</name>
    <dbReference type="NCBI Taxonomy" id="3708"/>
    <lineage>
        <taxon>Eukaryota</taxon>
        <taxon>Viridiplantae</taxon>
        <taxon>Streptophyta</taxon>
        <taxon>Embryophyta</taxon>
        <taxon>Tracheophyta</taxon>
        <taxon>Spermatophyta</taxon>
        <taxon>Magnoliopsida</taxon>
        <taxon>eudicotyledons</taxon>
        <taxon>Gunneridae</taxon>
        <taxon>Pentapetalae</taxon>
        <taxon>rosids</taxon>
        <taxon>malvids</taxon>
        <taxon>Brassicales</taxon>
        <taxon>Brassicaceae</taxon>
        <taxon>Brassiceae</taxon>
        <taxon>Brassica</taxon>
    </lineage>
</organism>
<reference evidence="8 9" key="1">
    <citation type="journal article" date="2014" name="Science">
        <title>Plant genetics. Early allopolyploid evolution in the post-Neolithic Brassica napus oilseed genome.</title>
        <authorList>
            <person name="Chalhoub B."/>
            <person name="Denoeud F."/>
            <person name="Liu S."/>
            <person name="Parkin I.A."/>
            <person name="Tang H."/>
            <person name="Wang X."/>
            <person name="Chiquet J."/>
            <person name="Belcram H."/>
            <person name="Tong C."/>
            <person name="Samans B."/>
            <person name="Correa M."/>
            <person name="Da Silva C."/>
            <person name="Just J."/>
            <person name="Falentin C."/>
            <person name="Koh C.S."/>
            <person name="Le Clainche I."/>
            <person name="Bernard M."/>
            <person name="Bento P."/>
            <person name="Noel B."/>
            <person name="Labadie K."/>
            <person name="Alberti A."/>
            <person name="Charles M."/>
            <person name="Arnaud D."/>
            <person name="Guo H."/>
            <person name="Daviaud C."/>
            <person name="Alamery S."/>
            <person name="Jabbari K."/>
            <person name="Zhao M."/>
            <person name="Edger P.P."/>
            <person name="Chelaifa H."/>
            <person name="Tack D."/>
            <person name="Lassalle G."/>
            <person name="Mestiri I."/>
            <person name="Schnel N."/>
            <person name="Le Paslier M.C."/>
            <person name="Fan G."/>
            <person name="Renault V."/>
            <person name="Bayer P.E."/>
            <person name="Golicz A.A."/>
            <person name="Manoli S."/>
            <person name="Lee T.H."/>
            <person name="Thi V.H."/>
            <person name="Chalabi S."/>
            <person name="Hu Q."/>
            <person name="Fan C."/>
            <person name="Tollenaere R."/>
            <person name="Lu Y."/>
            <person name="Battail C."/>
            <person name="Shen J."/>
            <person name="Sidebottom C.H."/>
            <person name="Wang X."/>
            <person name="Canaguier A."/>
            <person name="Chauveau A."/>
            <person name="Berard A."/>
            <person name="Deniot G."/>
            <person name="Guan M."/>
            <person name="Liu Z."/>
            <person name="Sun F."/>
            <person name="Lim Y.P."/>
            <person name="Lyons E."/>
            <person name="Town C.D."/>
            <person name="Bancroft I."/>
            <person name="Wang X."/>
            <person name="Meng J."/>
            <person name="Ma J."/>
            <person name="Pires J.C."/>
            <person name="King G.J."/>
            <person name="Brunel D."/>
            <person name="Delourme R."/>
            <person name="Renard M."/>
            <person name="Aury J.M."/>
            <person name="Adams K.L."/>
            <person name="Batley J."/>
            <person name="Snowdon R.J."/>
            <person name="Tost J."/>
            <person name="Edwards D."/>
            <person name="Zhou Y."/>
            <person name="Hua W."/>
            <person name="Sharpe A.G."/>
            <person name="Paterson A.H."/>
            <person name="Guan C."/>
            <person name="Wincker P."/>
        </authorList>
    </citation>
    <scope>NUCLEOTIDE SEQUENCE [LARGE SCALE GENOMIC DNA]</scope>
    <source>
        <strain evidence="9">cv. Darmor-bzh</strain>
    </source>
</reference>
<feature type="domain" description="Replication factor A C-terminal" evidence="7">
    <location>
        <begin position="299"/>
        <end position="401"/>
    </location>
</feature>
<evidence type="ECO:0000256" key="4">
    <source>
        <dbReference type="ARBA" id="ARBA00022833"/>
    </source>
</evidence>
<accession>A0A078FAR7</accession>
<dbReference type="PANTHER" id="PTHR47165">
    <property type="entry name" value="OS03G0429900 PROTEIN"/>
    <property type="match status" value="1"/>
</dbReference>
<dbReference type="PaxDb" id="3708-A0A078FAR7"/>
<dbReference type="Gene3D" id="2.40.50.140">
    <property type="entry name" value="Nucleic acid-binding proteins"/>
    <property type="match status" value="3"/>
</dbReference>
<proteinExistence type="inferred from homology"/>
<comment type="similarity">
    <text evidence="1">Belongs to the replication factor A protein 1 family.</text>
</comment>
<dbReference type="GO" id="GO:0000724">
    <property type="term" value="P:double-strand break repair via homologous recombination"/>
    <property type="evidence" value="ECO:0000318"/>
    <property type="project" value="GO_Central"/>
</dbReference>
<sequence length="913" mass="100692">MANTRVFFSDLKSGGKCSSVVEARLLRYWKARNVKRGSDLMWVDMLLIDVNSTIMQATIYANRLPRFRSKLAAGKMFSISGFDVAQCAQNYRLTDSPLLLRFSDLTDFDELAEPVSPLPQEGFRFRNHSELAELANTNTQLPDIIGEITAVKSTVNDSLGEKDRIMATIKLDKIQINILLKYDFCIDTKVILSLFDAQAVSFHKKLEDMNGDPRVIVATSINSKMVGGGLFLNATSGTHIYFDKETTAGEVYFYNLVARDTGVPSVAPLLKGYAKVETLTVAELNNFITSATSQEIDFICTGKVVRLDVDKGWCYVACAKYSKKLQRTVSALECTRCNNTNAVGVLRYRVELAIADDTAEGVFVCFDGVMTKLHNLRASEAGQMVKKEVSAYNFTAHHQTFTITRILNEHERIPVPDFVVNGGDDADDDDKPNGSLAPVQKETGESSIDAAKNGDDNTDGLAPKDIVHPANKAVKKARSTIMQATIYANRLPRFRSKLAAGKVFSISGFDVARCAQNYRLTDSPLLLRFSDLTDFDELAEPVSPLPQEGFRFRNHSELAELANTNTQLPEIIGEITAVKSTVNDTLGEKDRIMATIKLDNLFDAQAVSFHKKLEDMNGDPRVIVATSINSKMVGGNIYLYEIYRTHIYFDKETTAGEVYFYNLVARDTGVPSVAPLLKGYAKVETLTVAELNNFITSATSQEIDFICTGKVVRLDVDKGWCYVTCAKCSKKLQRTVSALECTRCNNTNAVGVLRYRVELAIADDTAEGVFVCFDGVMTKLHNLRASEAGQMLGEEGVNPEDAVVPPFITDMEGKTFTFQVRVSAYNFTAHHQTFTITRILNEHERIPVPDFVVNGGDDADDDDKPNGSLAPVQKETGESSIDAAKNGDDNTDGLAPKDIVHPANKAVKKARVV</sequence>
<dbReference type="GO" id="GO:0003684">
    <property type="term" value="F:damaged DNA binding"/>
    <property type="evidence" value="ECO:0000318"/>
    <property type="project" value="GO_Central"/>
</dbReference>
<dbReference type="AlphaFoldDB" id="A0A078FAR7"/>
<evidence type="ECO:0000313" key="8">
    <source>
        <dbReference type="EMBL" id="CDY10501.1"/>
    </source>
</evidence>
<keyword evidence="3" id="KW-0863">Zinc-finger</keyword>
<evidence type="ECO:0000256" key="6">
    <source>
        <dbReference type="SAM" id="MobiDB-lite"/>
    </source>
</evidence>
<dbReference type="GO" id="GO:0008270">
    <property type="term" value="F:zinc ion binding"/>
    <property type="evidence" value="ECO:0007669"/>
    <property type="project" value="UniProtKB-KW"/>
</dbReference>
<dbReference type="GO" id="GO:0007004">
    <property type="term" value="P:telomere maintenance via telomerase"/>
    <property type="evidence" value="ECO:0000318"/>
    <property type="project" value="GO_Central"/>
</dbReference>
<dbReference type="GO" id="GO:0006289">
    <property type="term" value="P:nucleotide-excision repair"/>
    <property type="evidence" value="ECO:0000318"/>
    <property type="project" value="GO_Central"/>
</dbReference>
<dbReference type="Proteomes" id="UP000028999">
    <property type="component" value="Unassembled WGS sequence"/>
</dbReference>
<dbReference type="SUPFAM" id="SSF50249">
    <property type="entry name" value="Nucleic acid-binding proteins"/>
    <property type="match status" value="3"/>
</dbReference>
<dbReference type="CDD" id="cd04476">
    <property type="entry name" value="RPA1_DBD_C"/>
    <property type="match status" value="1"/>
</dbReference>
<dbReference type="EMBL" id="LK032004">
    <property type="protein sequence ID" value="CDY10501.1"/>
    <property type="molecule type" value="Genomic_DNA"/>
</dbReference>
<dbReference type="GO" id="GO:0006260">
    <property type="term" value="P:DNA replication"/>
    <property type="evidence" value="ECO:0000318"/>
    <property type="project" value="GO_Central"/>
</dbReference>
<gene>
    <name evidence="8" type="primary">BnaC03g71130D</name>
    <name evidence="8" type="ORF">GSBRNA2T00032446001</name>
</gene>
<protein>
    <submittedName>
        <fullName evidence="8">BnaC03g71130D protein</fullName>
    </submittedName>
</protein>
<dbReference type="Gramene" id="CDY10501">
    <property type="protein sequence ID" value="CDY10501"/>
    <property type="gene ID" value="GSBRNA2T00032446001"/>
</dbReference>
<feature type="region of interest" description="Disordered" evidence="6">
    <location>
        <begin position="850"/>
        <end position="901"/>
    </location>
</feature>
<dbReference type="GO" id="GO:0043047">
    <property type="term" value="F:single-stranded telomeric DNA binding"/>
    <property type="evidence" value="ECO:0000318"/>
    <property type="project" value="GO_Central"/>
</dbReference>
<feature type="domain" description="Replication factor A C-terminal" evidence="7">
    <location>
        <begin position="706"/>
        <end position="830"/>
    </location>
</feature>
<name>A0A078FAR7_BRANA</name>
<dbReference type="Pfam" id="PF08646">
    <property type="entry name" value="Rep_fac-A_C"/>
    <property type="match status" value="2"/>
</dbReference>
<dbReference type="GO" id="GO:0051321">
    <property type="term" value="P:meiotic cell cycle"/>
    <property type="evidence" value="ECO:0000318"/>
    <property type="project" value="GO_Central"/>
</dbReference>
<evidence type="ECO:0000256" key="1">
    <source>
        <dbReference type="ARBA" id="ARBA00005690"/>
    </source>
</evidence>
<evidence type="ECO:0000259" key="7">
    <source>
        <dbReference type="Pfam" id="PF08646"/>
    </source>
</evidence>
<evidence type="ECO:0000256" key="2">
    <source>
        <dbReference type="ARBA" id="ARBA00022723"/>
    </source>
</evidence>
<keyword evidence="5" id="KW-0238">DNA-binding</keyword>
<evidence type="ECO:0000256" key="5">
    <source>
        <dbReference type="ARBA" id="ARBA00023125"/>
    </source>
</evidence>
<dbReference type="CDD" id="cd04480">
    <property type="entry name" value="RPA1_DBD_A_like"/>
    <property type="match status" value="1"/>
</dbReference>
<keyword evidence="9" id="KW-1185">Reference proteome</keyword>
<dbReference type="InterPro" id="IPR047192">
    <property type="entry name" value="Euk_RPA1_DBD_C"/>
</dbReference>
<dbReference type="InterPro" id="IPR012340">
    <property type="entry name" value="NA-bd_OB-fold"/>
</dbReference>
<dbReference type="InterPro" id="IPR013955">
    <property type="entry name" value="Rep_factor-A_C"/>
</dbReference>
<dbReference type="PANTHER" id="PTHR47165:SF4">
    <property type="entry name" value="OS03G0429900 PROTEIN"/>
    <property type="match status" value="1"/>
</dbReference>
<evidence type="ECO:0000256" key="3">
    <source>
        <dbReference type="ARBA" id="ARBA00022771"/>
    </source>
</evidence>
<keyword evidence="4" id="KW-0862">Zinc</keyword>
<keyword evidence="2" id="KW-0479">Metal-binding</keyword>
<feature type="region of interest" description="Disordered" evidence="6">
    <location>
        <begin position="417"/>
        <end position="463"/>
    </location>
</feature>
<dbReference type="GO" id="GO:0005662">
    <property type="term" value="C:DNA replication factor A complex"/>
    <property type="evidence" value="ECO:0000318"/>
    <property type="project" value="GO_Central"/>
</dbReference>
<evidence type="ECO:0000313" key="9">
    <source>
        <dbReference type="Proteomes" id="UP000028999"/>
    </source>
</evidence>